<feature type="domain" description="Major facilitator superfamily (MFS) profile" evidence="7">
    <location>
        <begin position="29"/>
        <end position="493"/>
    </location>
</feature>
<evidence type="ECO:0000256" key="2">
    <source>
        <dbReference type="ARBA" id="ARBA00022448"/>
    </source>
</evidence>
<keyword evidence="2" id="KW-0813">Transport</keyword>
<gene>
    <name evidence="8" type="primary">RvY_11599-1</name>
    <name evidence="8" type="synonym">RvY_11599.1</name>
    <name evidence="8" type="ORF">RvY_11599</name>
</gene>
<dbReference type="InterPro" id="IPR020846">
    <property type="entry name" value="MFS_dom"/>
</dbReference>
<feature type="transmembrane region" description="Helical" evidence="6">
    <location>
        <begin position="191"/>
        <end position="215"/>
    </location>
</feature>
<evidence type="ECO:0000313" key="8">
    <source>
        <dbReference type="EMBL" id="GAV00802.1"/>
    </source>
</evidence>
<comment type="caution">
    <text evidence="8">The sequence shown here is derived from an EMBL/GenBank/DDBJ whole genome shotgun (WGS) entry which is preliminary data.</text>
</comment>
<feature type="transmembrane region" description="Helical" evidence="6">
    <location>
        <begin position="404"/>
        <end position="427"/>
    </location>
</feature>
<accession>A0A1D1VGP9</accession>
<dbReference type="InterPro" id="IPR045263">
    <property type="entry name" value="GLUT"/>
</dbReference>
<evidence type="ECO:0000256" key="4">
    <source>
        <dbReference type="ARBA" id="ARBA00022989"/>
    </source>
</evidence>
<proteinExistence type="predicted"/>
<dbReference type="PANTHER" id="PTHR23503:SF8">
    <property type="entry name" value="FACILITATED GLUCOSE TRANSPORTER PROTEIN 1"/>
    <property type="match status" value="1"/>
</dbReference>
<sequence>MGTKSHLDDKPRLTVTLLTVALTVSFGTWFAMGYLLVALNGLQFTIVNWIRSVKCQRLGGLTPQNISQSRSADLDLWCRPYELEDEGNILVENAELNTIWAISSSVIALGGVLALFTCRTAIDRLGQKGSLWFTAGLFTTGALIFASSKWAASFEMLIVGRFIVGGSMAYICVVAPLYIAELTPPALRGAVGTIPSILYNAGMVLGTTSSLPMLLGTDDRWPFLVLVPLIPVTISSITLRFFPDSPRSLLADHQADKARAALAWLRRSQGVDEELSGIQSAIDNEVNSDQIFAVRFFCTPFLRSTFMICFAAMIAQQFSGYQCIVFYSTFIFNSVGLTQVNAVYATTGLWVTLMCAALVSSFLTERLGRRVLLLTGNLFEGLSLVILVISMAMTRQGIEWTKNVSVACLYTFVASHGLGPLAVPWILPTELFSAQASATAMTASAVTSWGSSLLTTFTFPVVVAAAEEYTFIIFIVILTMASLFLYFRQPETKGRSLEEVQAILRRGKDY</sequence>
<organism evidence="8 9">
    <name type="scientific">Ramazzottius varieornatus</name>
    <name type="common">Water bear</name>
    <name type="synonym">Tardigrade</name>
    <dbReference type="NCBI Taxonomy" id="947166"/>
    <lineage>
        <taxon>Eukaryota</taxon>
        <taxon>Metazoa</taxon>
        <taxon>Ecdysozoa</taxon>
        <taxon>Tardigrada</taxon>
        <taxon>Eutardigrada</taxon>
        <taxon>Parachela</taxon>
        <taxon>Hypsibioidea</taxon>
        <taxon>Ramazzottiidae</taxon>
        <taxon>Ramazzottius</taxon>
    </lineage>
</organism>
<dbReference type="GO" id="GO:0016020">
    <property type="term" value="C:membrane"/>
    <property type="evidence" value="ECO:0007669"/>
    <property type="project" value="UniProtKB-SubCell"/>
</dbReference>
<comment type="subcellular location">
    <subcellularLocation>
        <location evidence="1">Membrane</location>
        <topology evidence="1">Multi-pass membrane protein</topology>
    </subcellularLocation>
</comment>
<keyword evidence="9" id="KW-1185">Reference proteome</keyword>
<evidence type="ECO:0000256" key="5">
    <source>
        <dbReference type="ARBA" id="ARBA00023136"/>
    </source>
</evidence>
<evidence type="ECO:0000313" key="9">
    <source>
        <dbReference type="Proteomes" id="UP000186922"/>
    </source>
</evidence>
<reference evidence="8 9" key="1">
    <citation type="journal article" date="2016" name="Nat. Commun.">
        <title>Extremotolerant tardigrade genome and improved radiotolerance of human cultured cells by tardigrade-unique protein.</title>
        <authorList>
            <person name="Hashimoto T."/>
            <person name="Horikawa D.D."/>
            <person name="Saito Y."/>
            <person name="Kuwahara H."/>
            <person name="Kozuka-Hata H."/>
            <person name="Shin-I T."/>
            <person name="Minakuchi Y."/>
            <person name="Ohishi K."/>
            <person name="Motoyama A."/>
            <person name="Aizu T."/>
            <person name="Enomoto A."/>
            <person name="Kondo K."/>
            <person name="Tanaka S."/>
            <person name="Hara Y."/>
            <person name="Koshikawa S."/>
            <person name="Sagara H."/>
            <person name="Miura T."/>
            <person name="Yokobori S."/>
            <person name="Miyagawa K."/>
            <person name="Suzuki Y."/>
            <person name="Kubo T."/>
            <person name="Oyama M."/>
            <person name="Kohara Y."/>
            <person name="Fujiyama A."/>
            <person name="Arakawa K."/>
            <person name="Katayama T."/>
            <person name="Toyoda A."/>
            <person name="Kunieda T."/>
        </authorList>
    </citation>
    <scope>NUCLEOTIDE SEQUENCE [LARGE SCALE GENOMIC DNA]</scope>
    <source>
        <strain evidence="8 9">YOKOZUNA-1</strain>
    </source>
</reference>
<dbReference type="GO" id="GO:0015149">
    <property type="term" value="F:hexose transmembrane transporter activity"/>
    <property type="evidence" value="ECO:0007669"/>
    <property type="project" value="TreeGrafter"/>
</dbReference>
<dbReference type="Gene3D" id="1.20.1250.20">
    <property type="entry name" value="MFS general substrate transporter like domains"/>
    <property type="match status" value="1"/>
</dbReference>
<dbReference type="InterPro" id="IPR005828">
    <property type="entry name" value="MFS_sugar_transport-like"/>
</dbReference>
<keyword evidence="3 6" id="KW-0812">Transmembrane</keyword>
<evidence type="ECO:0000256" key="3">
    <source>
        <dbReference type="ARBA" id="ARBA00022692"/>
    </source>
</evidence>
<dbReference type="PROSITE" id="PS50850">
    <property type="entry name" value="MFS"/>
    <property type="match status" value="1"/>
</dbReference>
<evidence type="ECO:0000256" key="1">
    <source>
        <dbReference type="ARBA" id="ARBA00004141"/>
    </source>
</evidence>
<dbReference type="Proteomes" id="UP000186922">
    <property type="component" value="Unassembled WGS sequence"/>
</dbReference>
<dbReference type="STRING" id="947166.A0A1D1VGP9"/>
<feature type="transmembrane region" description="Helical" evidence="6">
    <location>
        <begin position="342"/>
        <end position="364"/>
    </location>
</feature>
<feature type="transmembrane region" description="Helical" evidence="6">
    <location>
        <begin position="371"/>
        <end position="392"/>
    </location>
</feature>
<evidence type="ECO:0000259" key="7">
    <source>
        <dbReference type="PROSITE" id="PS50850"/>
    </source>
</evidence>
<dbReference type="InterPro" id="IPR036259">
    <property type="entry name" value="MFS_trans_sf"/>
</dbReference>
<dbReference type="Pfam" id="PF00083">
    <property type="entry name" value="Sugar_tr"/>
    <property type="match status" value="1"/>
</dbReference>
<feature type="transmembrane region" description="Helical" evidence="6">
    <location>
        <begin position="305"/>
        <end position="330"/>
    </location>
</feature>
<dbReference type="OrthoDB" id="4540492at2759"/>
<feature type="transmembrane region" description="Helical" evidence="6">
    <location>
        <begin position="130"/>
        <end position="152"/>
    </location>
</feature>
<protein>
    <recommendedName>
        <fullName evidence="7">Major facilitator superfamily (MFS) profile domain-containing protein</fullName>
    </recommendedName>
</protein>
<keyword evidence="5 6" id="KW-0472">Membrane</keyword>
<keyword evidence="4 6" id="KW-1133">Transmembrane helix</keyword>
<name>A0A1D1VGP9_RAMVA</name>
<dbReference type="InterPro" id="IPR003663">
    <property type="entry name" value="Sugar/inositol_transpt"/>
</dbReference>
<feature type="transmembrane region" description="Helical" evidence="6">
    <location>
        <begin position="439"/>
        <end position="463"/>
    </location>
</feature>
<dbReference type="PANTHER" id="PTHR23503">
    <property type="entry name" value="SOLUTE CARRIER FAMILY 2"/>
    <property type="match status" value="1"/>
</dbReference>
<dbReference type="SUPFAM" id="SSF103473">
    <property type="entry name" value="MFS general substrate transporter"/>
    <property type="match status" value="1"/>
</dbReference>
<evidence type="ECO:0000256" key="6">
    <source>
        <dbReference type="SAM" id="Phobius"/>
    </source>
</evidence>
<feature type="transmembrane region" description="Helical" evidence="6">
    <location>
        <begin position="221"/>
        <end position="242"/>
    </location>
</feature>
<dbReference type="AlphaFoldDB" id="A0A1D1VGP9"/>
<feature type="transmembrane region" description="Helical" evidence="6">
    <location>
        <begin position="99"/>
        <end position="118"/>
    </location>
</feature>
<feature type="transmembrane region" description="Helical" evidence="6">
    <location>
        <begin position="12"/>
        <end position="37"/>
    </location>
</feature>
<feature type="transmembrane region" description="Helical" evidence="6">
    <location>
        <begin position="158"/>
        <end position="179"/>
    </location>
</feature>
<dbReference type="EMBL" id="BDGG01000006">
    <property type="protein sequence ID" value="GAV00802.1"/>
    <property type="molecule type" value="Genomic_DNA"/>
</dbReference>
<dbReference type="PRINTS" id="PR00171">
    <property type="entry name" value="SUGRTRNSPORT"/>
</dbReference>
<feature type="transmembrane region" description="Helical" evidence="6">
    <location>
        <begin position="469"/>
        <end position="487"/>
    </location>
</feature>